<dbReference type="GeneID" id="24923224"/>
<dbReference type="InParanoid" id="D8M4L0"/>
<dbReference type="SUPFAM" id="SSF54211">
    <property type="entry name" value="Ribosomal protein S5 domain 2-like"/>
    <property type="match status" value="1"/>
</dbReference>
<dbReference type="RefSeq" id="XP_012897047.1">
    <property type="nucleotide sequence ID" value="XM_013041593.1"/>
</dbReference>
<gene>
    <name evidence="2" type="ORF">GSBLH_T00007100001</name>
</gene>
<dbReference type="GO" id="GO:0030983">
    <property type="term" value="F:mismatched DNA binding"/>
    <property type="evidence" value="ECO:0007669"/>
    <property type="project" value="InterPro"/>
</dbReference>
<accession>D8M4L0</accession>
<dbReference type="Proteomes" id="UP000008312">
    <property type="component" value="Unassembled WGS sequence"/>
</dbReference>
<dbReference type="AlphaFoldDB" id="D8M4L0"/>
<dbReference type="InterPro" id="IPR013507">
    <property type="entry name" value="DNA_mismatch_S5_2-like"/>
</dbReference>
<organism evidence="2">
    <name type="scientific">Blastocystis hominis</name>
    <dbReference type="NCBI Taxonomy" id="12968"/>
    <lineage>
        <taxon>Eukaryota</taxon>
        <taxon>Sar</taxon>
        <taxon>Stramenopiles</taxon>
        <taxon>Bigyra</taxon>
        <taxon>Opalozoa</taxon>
        <taxon>Opalinata</taxon>
        <taxon>Blastocystidae</taxon>
        <taxon>Blastocystis</taxon>
    </lineage>
</organism>
<proteinExistence type="predicted"/>
<protein>
    <recommendedName>
        <fullName evidence="1">DNA mismatch repair protein S5 domain-containing protein</fullName>
    </recommendedName>
</protein>
<reference evidence="2" key="1">
    <citation type="submission" date="2010-02" db="EMBL/GenBank/DDBJ databases">
        <title>Sequencing and annotation of the Blastocystis hominis genome.</title>
        <authorList>
            <person name="Wincker P."/>
        </authorList>
    </citation>
    <scope>NUCLEOTIDE SEQUENCE</scope>
    <source>
        <strain evidence="2">Singapore isolate B</strain>
    </source>
</reference>
<keyword evidence="3" id="KW-1185">Reference proteome</keyword>
<dbReference type="Pfam" id="PF01119">
    <property type="entry name" value="DNA_mis_repair"/>
    <property type="match status" value="1"/>
</dbReference>
<dbReference type="OrthoDB" id="10254304at2759"/>
<dbReference type="Gene3D" id="3.30.230.10">
    <property type="match status" value="1"/>
</dbReference>
<dbReference type="EMBL" id="FN668653">
    <property type="protein sequence ID" value="CBK22999.2"/>
    <property type="molecule type" value="Genomic_DNA"/>
</dbReference>
<dbReference type="GO" id="GO:0006298">
    <property type="term" value="P:mismatch repair"/>
    <property type="evidence" value="ECO:0007669"/>
    <property type="project" value="InterPro"/>
</dbReference>
<evidence type="ECO:0000313" key="2">
    <source>
        <dbReference type="EMBL" id="CBK22999.2"/>
    </source>
</evidence>
<evidence type="ECO:0000313" key="3">
    <source>
        <dbReference type="Proteomes" id="UP000008312"/>
    </source>
</evidence>
<dbReference type="GO" id="GO:0005524">
    <property type="term" value="F:ATP binding"/>
    <property type="evidence" value="ECO:0007669"/>
    <property type="project" value="InterPro"/>
</dbReference>
<sequence length="82" mass="9584">MSSRGNAAKQLIFVNGRMVEYRKIMNALIQVWRDYEPRTLPVMVINFILPGEYFDINLSTDKRQILFVRVVIGNGCKCRKTF</sequence>
<dbReference type="InterPro" id="IPR014721">
    <property type="entry name" value="Ribsml_uS5_D2-typ_fold_subgr"/>
</dbReference>
<dbReference type="InterPro" id="IPR020568">
    <property type="entry name" value="Ribosomal_Su5_D2-typ_SF"/>
</dbReference>
<evidence type="ECO:0000259" key="1">
    <source>
        <dbReference type="Pfam" id="PF01119"/>
    </source>
</evidence>
<feature type="domain" description="DNA mismatch repair protein S5" evidence="1">
    <location>
        <begin position="3"/>
        <end position="67"/>
    </location>
</feature>
<name>D8M4L0_BLAHO</name>